<proteinExistence type="predicted"/>
<dbReference type="AlphaFoldDB" id="A0A918M1C6"/>
<keyword evidence="3" id="KW-1185">Reference proteome</keyword>
<name>A0A918M1C6_9ACTN</name>
<dbReference type="RefSeq" id="WP_189717918.1">
    <property type="nucleotide sequence ID" value="NZ_BMSA01000043.1"/>
</dbReference>
<sequence length="527" mass="55064">MSEPALVVDRLSATLRYTGAEPPPPERLAAPLRRATEGGGLADALRGLPLPPGRWCVPRLELTVPLDLDRPESALARDWAKAVAAAVEHLLREGRAQGSRTGLVHYPDDMALVVDAVAGIATGRPARQWAWRQTGLLRSQDPEPGTAPGPAVLALLGRRPHLAPGAVLRVAREYGLAPLDRALGRAGWAELAALVAVPAWTDPAPYPAPPGRTAPRPEQVPVLDPDRPPAPEPVMPTAAPATRELARALLAGSVLAELVRRSRLRSTAQVRAAWAVLVAAETDPAAVRRPPRAGLPALLAEGLRAAAAGEPVRQPAPGPAPAPHPSPPRDTTPVRRPPQPPARPTPKPTPEPSAPRPEADGPLTPWAGLLFLLATAPEAGLPDHALDEPALAARPLPWTLYAAGRALAPAAAPDDPALLALAGLDRDRSALVLAALPPTGPESAAIAGLAATWARVTASRLHGESACDTFAVVAALARRPGRIIAAPGWIEAHLDLSDTDPAIRRAGLDLDPGWIPWLGAVVRYVYA</sequence>
<evidence type="ECO:0000256" key="1">
    <source>
        <dbReference type="SAM" id="MobiDB-lite"/>
    </source>
</evidence>
<accession>A0A918M1C6</accession>
<evidence type="ECO:0000313" key="3">
    <source>
        <dbReference type="Proteomes" id="UP000646776"/>
    </source>
</evidence>
<feature type="region of interest" description="Disordered" evidence="1">
    <location>
        <begin position="311"/>
        <end position="361"/>
    </location>
</feature>
<feature type="compositionally biased region" description="Pro residues" evidence="1">
    <location>
        <begin position="314"/>
        <end position="355"/>
    </location>
</feature>
<organism evidence="2 3">
    <name type="scientific">Streptomyces phaeofaciens</name>
    <dbReference type="NCBI Taxonomy" id="68254"/>
    <lineage>
        <taxon>Bacteria</taxon>
        <taxon>Bacillati</taxon>
        <taxon>Actinomycetota</taxon>
        <taxon>Actinomycetes</taxon>
        <taxon>Kitasatosporales</taxon>
        <taxon>Streptomycetaceae</taxon>
        <taxon>Streptomyces</taxon>
    </lineage>
</organism>
<comment type="caution">
    <text evidence="2">The sequence shown here is derived from an EMBL/GenBank/DDBJ whole genome shotgun (WGS) entry which is preliminary data.</text>
</comment>
<reference evidence="2" key="1">
    <citation type="journal article" date="2014" name="Int. J. Syst. Evol. Microbiol.">
        <title>Complete genome sequence of Corynebacterium casei LMG S-19264T (=DSM 44701T), isolated from a smear-ripened cheese.</title>
        <authorList>
            <consortium name="US DOE Joint Genome Institute (JGI-PGF)"/>
            <person name="Walter F."/>
            <person name="Albersmeier A."/>
            <person name="Kalinowski J."/>
            <person name="Ruckert C."/>
        </authorList>
    </citation>
    <scope>NUCLEOTIDE SEQUENCE</scope>
    <source>
        <strain evidence="2">JCM 4125</strain>
    </source>
</reference>
<dbReference type="EMBL" id="BMSA01000043">
    <property type="protein sequence ID" value="GGT93758.1"/>
    <property type="molecule type" value="Genomic_DNA"/>
</dbReference>
<gene>
    <name evidence="2" type="ORF">GCM10010226_84510</name>
</gene>
<evidence type="ECO:0000313" key="2">
    <source>
        <dbReference type="EMBL" id="GGT93758.1"/>
    </source>
</evidence>
<dbReference type="PRINTS" id="PR01217">
    <property type="entry name" value="PRICHEXTENSN"/>
</dbReference>
<reference evidence="2" key="2">
    <citation type="submission" date="2020-09" db="EMBL/GenBank/DDBJ databases">
        <authorList>
            <person name="Sun Q."/>
            <person name="Ohkuma M."/>
        </authorList>
    </citation>
    <scope>NUCLEOTIDE SEQUENCE</scope>
    <source>
        <strain evidence="2">JCM 4125</strain>
    </source>
</reference>
<protein>
    <submittedName>
        <fullName evidence="2">Uncharacterized protein</fullName>
    </submittedName>
</protein>
<dbReference type="Proteomes" id="UP000646776">
    <property type="component" value="Unassembled WGS sequence"/>
</dbReference>